<proteinExistence type="predicted"/>
<dbReference type="AlphaFoldDB" id="A0A4R0RKC9"/>
<organism evidence="1 2">
    <name type="scientific">Steccherinum ochraceum</name>
    <dbReference type="NCBI Taxonomy" id="92696"/>
    <lineage>
        <taxon>Eukaryota</taxon>
        <taxon>Fungi</taxon>
        <taxon>Dikarya</taxon>
        <taxon>Basidiomycota</taxon>
        <taxon>Agaricomycotina</taxon>
        <taxon>Agaricomycetes</taxon>
        <taxon>Polyporales</taxon>
        <taxon>Steccherinaceae</taxon>
        <taxon>Steccherinum</taxon>
    </lineage>
</organism>
<evidence type="ECO:0000313" key="2">
    <source>
        <dbReference type="Proteomes" id="UP000292702"/>
    </source>
</evidence>
<keyword evidence="2" id="KW-1185">Reference proteome</keyword>
<protein>
    <submittedName>
        <fullName evidence="1">Uncharacterized protein</fullName>
    </submittedName>
</protein>
<feature type="non-terminal residue" evidence="1">
    <location>
        <position position="75"/>
    </location>
</feature>
<evidence type="ECO:0000313" key="1">
    <source>
        <dbReference type="EMBL" id="TCD65479.1"/>
    </source>
</evidence>
<dbReference type="EMBL" id="RWJN01000179">
    <property type="protein sequence ID" value="TCD65479.1"/>
    <property type="molecule type" value="Genomic_DNA"/>
</dbReference>
<reference evidence="1 2" key="1">
    <citation type="submission" date="2018-11" db="EMBL/GenBank/DDBJ databases">
        <title>Genome assembly of Steccherinum ochraceum LE-BIN_3174, the white-rot fungus of the Steccherinaceae family (The Residual Polyporoid clade, Polyporales, Basidiomycota).</title>
        <authorList>
            <person name="Fedorova T.V."/>
            <person name="Glazunova O.A."/>
            <person name="Landesman E.O."/>
            <person name="Moiseenko K.V."/>
            <person name="Psurtseva N.V."/>
            <person name="Savinova O.S."/>
            <person name="Shakhova N.V."/>
            <person name="Tyazhelova T.V."/>
            <person name="Vasina D.V."/>
        </authorList>
    </citation>
    <scope>NUCLEOTIDE SEQUENCE [LARGE SCALE GENOMIC DNA]</scope>
    <source>
        <strain evidence="1 2">LE-BIN_3174</strain>
    </source>
</reference>
<dbReference type="Proteomes" id="UP000292702">
    <property type="component" value="Unassembled WGS sequence"/>
</dbReference>
<comment type="caution">
    <text evidence="1">The sequence shown here is derived from an EMBL/GenBank/DDBJ whole genome shotgun (WGS) entry which is preliminary data.</text>
</comment>
<name>A0A4R0RKC9_9APHY</name>
<accession>A0A4R0RKC9</accession>
<sequence length="75" mass="8467">MPEVADYFYLAYASMPREVQAEAEQSVWCTVQKVAIAVWSLESKYWQRPALCAVAQTFDFLSVAAPTVIGYNVTR</sequence>
<gene>
    <name evidence="1" type="ORF">EIP91_002597</name>
</gene>